<protein>
    <recommendedName>
        <fullName evidence="4">Cytochrome c domain-containing protein</fullName>
    </recommendedName>
</protein>
<dbReference type="OrthoDB" id="211711at2"/>
<dbReference type="InterPro" id="IPR010980">
    <property type="entry name" value="Cyt_c/b562"/>
</dbReference>
<accession>A0A1C3E5V7</accession>
<dbReference type="GO" id="GO:0022900">
    <property type="term" value="P:electron transport chain"/>
    <property type="evidence" value="ECO:0007669"/>
    <property type="project" value="InterPro"/>
</dbReference>
<dbReference type="SUPFAM" id="SSF47175">
    <property type="entry name" value="Cytochromes"/>
    <property type="match status" value="1"/>
</dbReference>
<dbReference type="Proteomes" id="UP000094828">
    <property type="component" value="Unassembled WGS sequence"/>
</dbReference>
<dbReference type="GO" id="GO:0020037">
    <property type="term" value="F:heme binding"/>
    <property type="evidence" value="ECO:0007669"/>
    <property type="project" value="InterPro"/>
</dbReference>
<dbReference type="EMBL" id="LYDR01000152">
    <property type="protein sequence ID" value="ODA28620.1"/>
    <property type="molecule type" value="Genomic_DNA"/>
</dbReference>
<dbReference type="GO" id="GO:0009055">
    <property type="term" value="F:electron transfer activity"/>
    <property type="evidence" value="ECO:0007669"/>
    <property type="project" value="InterPro"/>
</dbReference>
<evidence type="ECO:0000256" key="1">
    <source>
        <dbReference type="SAM" id="SignalP"/>
    </source>
</evidence>
<gene>
    <name evidence="2" type="ORF">A6X21_13120</name>
</gene>
<evidence type="ECO:0008006" key="4">
    <source>
        <dbReference type="Google" id="ProtNLM"/>
    </source>
</evidence>
<evidence type="ECO:0000313" key="2">
    <source>
        <dbReference type="EMBL" id="ODA28620.1"/>
    </source>
</evidence>
<name>A0A1C3E5V7_9PLAN</name>
<dbReference type="GO" id="GO:0005506">
    <property type="term" value="F:iron ion binding"/>
    <property type="evidence" value="ECO:0007669"/>
    <property type="project" value="InterPro"/>
</dbReference>
<dbReference type="AlphaFoldDB" id="A0A1C3E5V7"/>
<dbReference type="Gene3D" id="1.20.120.10">
    <property type="entry name" value="Cytochrome c/b562"/>
    <property type="match status" value="1"/>
</dbReference>
<dbReference type="RefSeq" id="WP_068852041.1">
    <property type="nucleotide sequence ID" value="NZ_LYDR01000152.1"/>
</dbReference>
<feature type="chain" id="PRO_5008672804" description="Cytochrome c domain-containing protein" evidence="1">
    <location>
        <begin position="27"/>
        <end position="261"/>
    </location>
</feature>
<evidence type="ECO:0000313" key="3">
    <source>
        <dbReference type="Proteomes" id="UP000094828"/>
    </source>
</evidence>
<reference evidence="2 3" key="1">
    <citation type="submission" date="2016-05" db="EMBL/GenBank/DDBJ databases">
        <title>Genomic and physiological characterization of Planctopirus sp. isolated from fresh water lake.</title>
        <authorList>
            <person name="Subhash Y."/>
            <person name="Ramana C."/>
        </authorList>
    </citation>
    <scope>NUCLEOTIDE SEQUENCE [LARGE SCALE GENOMIC DNA]</scope>
    <source>
        <strain evidence="2 3">JC280</strain>
    </source>
</reference>
<keyword evidence="3" id="KW-1185">Reference proteome</keyword>
<feature type="signal peptide" evidence="1">
    <location>
        <begin position="1"/>
        <end position="26"/>
    </location>
</feature>
<keyword evidence="1" id="KW-0732">Signal</keyword>
<organism evidence="2 3">
    <name type="scientific">Planctopirus hydrillae</name>
    <dbReference type="NCBI Taxonomy" id="1841610"/>
    <lineage>
        <taxon>Bacteria</taxon>
        <taxon>Pseudomonadati</taxon>
        <taxon>Planctomycetota</taxon>
        <taxon>Planctomycetia</taxon>
        <taxon>Planctomycetales</taxon>
        <taxon>Planctomycetaceae</taxon>
        <taxon>Planctopirus</taxon>
    </lineage>
</organism>
<comment type="caution">
    <text evidence="2">The sequence shown here is derived from an EMBL/GenBank/DDBJ whole genome shotgun (WGS) entry which is preliminary data.</text>
</comment>
<proteinExistence type="predicted"/>
<sequence>MLPKSFSNPVVSIIASRLLQSTMALACIAGVSSVARAESPIPIANVAPVSDLNAEAEALIATIGKTLESEETYKKDAKVWKQGASLLAVVSQAIVEHPEASSLKSAAPSIRQGAIQVARSKTLAEAQAGQKMITEAVAGRLVADAKPEADWGKLTKMHPSMEEMNSRAAAVRRSLKRLRKPEEEARDATALALLAVATYADTHEVKNAADKPYWQELAGNFQKEMTETATAMRSKDLEKAKTVFAEGMKRCEACHEKFHNE</sequence>